<name>A0AAE3VHD6_9BACT</name>
<accession>A0AAE3VHD6</accession>
<organism evidence="1 2">
    <name type="scientific">Oligosphaera ethanolica</name>
    <dbReference type="NCBI Taxonomy" id="760260"/>
    <lineage>
        <taxon>Bacteria</taxon>
        <taxon>Pseudomonadati</taxon>
        <taxon>Lentisphaerota</taxon>
        <taxon>Oligosphaeria</taxon>
        <taxon>Oligosphaerales</taxon>
        <taxon>Oligosphaeraceae</taxon>
        <taxon>Oligosphaera</taxon>
    </lineage>
</organism>
<dbReference type="Proteomes" id="UP001238163">
    <property type="component" value="Unassembled WGS sequence"/>
</dbReference>
<protein>
    <submittedName>
        <fullName evidence="1">Uncharacterized protein</fullName>
    </submittedName>
</protein>
<proteinExistence type="predicted"/>
<evidence type="ECO:0000313" key="2">
    <source>
        <dbReference type="Proteomes" id="UP001238163"/>
    </source>
</evidence>
<dbReference type="Pfam" id="PF19891">
    <property type="entry name" value="DUF6364"/>
    <property type="match status" value="1"/>
</dbReference>
<comment type="caution">
    <text evidence="1">The sequence shown here is derived from an EMBL/GenBank/DDBJ whole genome shotgun (WGS) entry which is preliminary data.</text>
</comment>
<gene>
    <name evidence="1" type="ORF">J3R75_002440</name>
</gene>
<dbReference type="EMBL" id="JAUSVL010000001">
    <property type="protein sequence ID" value="MDQ0290333.1"/>
    <property type="molecule type" value="Genomic_DNA"/>
</dbReference>
<sequence>MSKLTLTAPREVIKLAEEQAKRENTSISAMFASYVLAKSRLQSREQKPSKIGSLTQSLSGLVTLPDDFDEKEFMSDVMSAKHGAKS</sequence>
<dbReference type="RefSeq" id="WP_307261792.1">
    <property type="nucleotide sequence ID" value="NZ_JAUSVL010000001.1"/>
</dbReference>
<evidence type="ECO:0000313" key="1">
    <source>
        <dbReference type="EMBL" id="MDQ0290333.1"/>
    </source>
</evidence>
<dbReference type="AlphaFoldDB" id="A0AAE3VHD6"/>
<reference evidence="1" key="1">
    <citation type="submission" date="2023-07" db="EMBL/GenBank/DDBJ databases">
        <title>Genomic Encyclopedia of Type Strains, Phase IV (KMG-IV): sequencing the most valuable type-strain genomes for metagenomic binning, comparative biology and taxonomic classification.</title>
        <authorList>
            <person name="Goeker M."/>
        </authorList>
    </citation>
    <scope>NUCLEOTIDE SEQUENCE</scope>
    <source>
        <strain evidence="1">DSM 24202</strain>
    </source>
</reference>
<dbReference type="InterPro" id="IPR045944">
    <property type="entry name" value="DUF6364"/>
</dbReference>
<keyword evidence="2" id="KW-1185">Reference proteome</keyword>